<evidence type="ECO:0000313" key="3">
    <source>
        <dbReference type="EMBL" id="KCZ64980.1"/>
    </source>
</evidence>
<dbReference type="OrthoDB" id="1683318at2"/>
<accession>A0A059EBL4</accession>
<dbReference type="eggNOG" id="COG0599">
    <property type="taxonomic scope" value="Bacteria"/>
</dbReference>
<evidence type="ECO:0000259" key="1">
    <source>
        <dbReference type="Pfam" id="PF02627"/>
    </source>
</evidence>
<evidence type="ECO:0000313" key="4">
    <source>
        <dbReference type="Proteomes" id="UP000024547"/>
    </source>
</evidence>
<feature type="domain" description="Carboxymuconolactone decarboxylase-like" evidence="1">
    <location>
        <begin position="29"/>
        <end position="108"/>
    </location>
</feature>
<reference evidence="2 5" key="2">
    <citation type="journal article" date="2018" name="Nat. Biotechnol.">
        <title>A standardized bacterial taxonomy based on genome phylogeny substantially revises the tree of life.</title>
        <authorList>
            <person name="Parks D.H."/>
            <person name="Chuvochina M."/>
            <person name="Waite D.W."/>
            <person name="Rinke C."/>
            <person name="Skarshewski A."/>
            <person name="Chaumeil P.A."/>
            <person name="Hugenholtz P."/>
        </authorList>
    </citation>
    <scope>NUCLEOTIDE SEQUENCE [LARGE SCALE GENOMIC DNA]</scope>
    <source>
        <strain evidence="2">UBA8557</strain>
    </source>
</reference>
<evidence type="ECO:0000313" key="2">
    <source>
        <dbReference type="EMBL" id="HAE94385.1"/>
    </source>
</evidence>
<dbReference type="GeneID" id="92499891"/>
<dbReference type="PANTHER" id="PTHR33930:SF2">
    <property type="entry name" value="BLR3452 PROTEIN"/>
    <property type="match status" value="1"/>
</dbReference>
<dbReference type="AlphaFoldDB" id="A0A059EBL4"/>
<dbReference type="STRING" id="1280948.HY36_01000"/>
<dbReference type="NCBIfam" id="TIGR00778">
    <property type="entry name" value="ahpD_dom"/>
    <property type="match status" value="1"/>
</dbReference>
<reference evidence="3 4" key="1">
    <citation type="journal article" date="2014" name="Antonie Van Leeuwenhoek">
        <title>Hyphomonas beringensis sp. nov. and Hyphomonas chukchiensis sp. nov., isolated from surface seawater of the Bering Sea and Chukchi Sea.</title>
        <authorList>
            <person name="Li C."/>
            <person name="Lai Q."/>
            <person name="Li G."/>
            <person name="Dong C."/>
            <person name="Wang J."/>
            <person name="Liao Y."/>
            <person name="Shao Z."/>
        </authorList>
    </citation>
    <scope>NUCLEOTIDE SEQUENCE [LARGE SCALE GENOMIC DNA]</scope>
    <source>
        <strain evidence="3 4">22II1-22F38</strain>
    </source>
</reference>
<dbReference type="RefSeq" id="WP_035547055.1">
    <property type="nucleotide sequence ID" value="NZ_AWFH01000001.1"/>
</dbReference>
<dbReference type="PATRIC" id="fig|1280948.3.peg.191"/>
<dbReference type="PANTHER" id="PTHR33930">
    <property type="entry name" value="ALKYL HYDROPEROXIDE REDUCTASE AHPD"/>
    <property type="match status" value="1"/>
</dbReference>
<dbReference type="EMBL" id="DMBR01000224">
    <property type="protein sequence ID" value="HAE94385.1"/>
    <property type="molecule type" value="Genomic_DNA"/>
</dbReference>
<dbReference type="Proteomes" id="UP000024547">
    <property type="component" value="Unassembled WGS sequence"/>
</dbReference>
<evidence type="ECO:0000313" key="5">
    <source>
        <dbReference type="Proteomes" id="UP000259173"/>
    </source>
</evidence>
<dbReference type="Proteomes" id="UP000259173">
    <property type="component" value="Unassembled WGS sequence"/>
</dbReference>
<organism evidence="3 4">
    <name type="scientific">Hyphomonas atlantica</name>
    <dbReference type="NCBI Taxonomy" id="1280948"/>
    <lineage>
        <taxon>Bacteria</taxon>
        <taxon>Pseudomonadati</taxon>
        <taxon>Pseudomonadota</taxon>
        <taxon>Alphaproteobacteria</taxon>
        <taxon>Hyphomonadales</taxon>
        <taxon>Hyphomonadaceae</taxon>
        <taxon>Hyphomonas</taxon>
    </lineage>
</organism>
<name>A0A059EBL4_9PROT</name>
<dbReference type="GO" id="GO:0051920">
    <property type="term" value="F:peroxiredoxin activity"/>
    <property type="evidence" value="ECO:0007669"/>
    <property type="project" value="InterPro"/>
</dbReference>
<protein>
    <submittedName>
        <fullName evidence="2">Carboxymuconolactone decarboxylase family protein</fullName>
    </submittedName>
</protein>
<dbReference type="Pfam" id="PF02627">
    <property type="entry name" value="CMD"/>
    <property type="match status" value="1"/>
</dbReference>
<proteinExistence type="predicted"/>
<dbReference type="InterPro" id="IPR003779">
    <property type="entry name" value="CMD-like"/>
</dbReference>
<dbReference type="EMBL" id="AWFH01000001">
    <property type="protein sequence ID" value="KCZ64980.1"/>
    <property type="molecule type" value="Genomic_DNA"/>
</dbReference>
<dbReference type="Gene3D" id="1.20.1290.10">
    <property type="entry name" value="AhpD-like"/>
    <property type="match status" value="1"/>
</dbReference>
<comment type="caution">
    <text evidence="3">The sequence shown here is derived from an EMBL/GenBank/DDBJ whole genome shotgun (WGS) entry which is preliminary data.</text>
</comment>
<gene>
    <name evidence="2" type="ORF">DCG65_07480</name>
    <name evidence="3" type="ORF">HY36_01000</name>
</gene>
<dbReference type="InterPro" id="IPR004675">
    <property type="entry name" value="AhpD_core"/>
</dbReference>
<dbReference type="SUPFAM" id="SSF69118">
    <property type="entry name" value="AhpD-like"/>
    <property type="match status" value="1"/>
</dbReference>
<sequence>MADGKKDYGAITGAINSGITGLRNTGAKETLNQFSAMSKAALADGALDTKTKELIALAIGIAKQCDGCIGFHTKALKRLGATDEEVAETLGMTVYMGGGPSLMYAGDAWTAWEALKDA</sequence>
<keyword evidence="4" id="KW-1185">Reference proteome</keyword>
<dbReference type="InterPro" id="IPR029032">
    <property type="entry name" value="AhpD-like"/>
</dbReference>